<dbReference type="InterPro" id="IPR043504">
    <property type="entry name" value="Peptidase_S1_PA_chymotrypsin"/>
</dbReference>
<sequence length="358" mass="39598">MLTSFGYASNDGIVVEPGIMSTRDYRDGALKVRYVRFLINVKNTNGARWQLIVRDADLRPVESITSAAVPPNGSLWTRRIYTEGMVTFHFTSSDPNSRLEIPTTVVMPEDSKRPYYSIQTQPAKFMDLYKEASSEKRIAGDHIGMLSAIWGSASWCCSAVAVTEDLVLTNWHCGGNEKILGNESGVWSQAICDRTIIDFSWDQDGTDREFACMEVVDMDPAADFALLRVAPIHRLDTLRPAKLRSQGPGVGEELRLIHHPACRPKNVTDGCRVGAVNVRSWRGALSSDFQYPCDSENGSSGAPLLDKNDQVVGIHHLGFEKMEDGTCDRLNKGVALPAILGAMKPTIADRIRKNNPLR</sequence>
<evidence type="ECO:0000313" key="1">
    <source>
        <dbReference type="EMBL" id="MDN3922523.1"/>
    </source>
</evidence>
<dbReference type="EMBL" id="JAUHHC010000005">
    <property type="protein sequence ID" value="MDN3922523.1"/>
    <property type="molecule type" value="Genomic_DNA"/>
</dbReference>
<dbReference type="Pfam" id="PF13365">
    <property type="entry name" value="Trypsin_2"/>
    <property type="match status" value="1"/>
</dbReference>
<dbReference type="Proteomes" id="UP001228044">
    <property type="component" value="Unassembled WGS sequence"/>
</dbReference>
<organism evidence="1 2">
    <name type="scientific">Roseateles violae</name>
    <dbReference type="NCBI Taxonomy" id="3058042"/>
    <lineage>
        <taxon>Bacteria</taxon>
        <taxon>Pseudomonadati</taxon>
        <taxon>Pseudomonadota</taxon>
        <taxon>Betaproteobacteria</taxon>
        <taxon>Burkholderiales</taxon>
        <taxon>Sphaerotilaceae</taxon>
        <taxon>Roseateles</taxon>
    </lineage>
</organism>
<evidence type="ECO:0000313" key="2">
    <source>
        <dbReference type="Proteomes" id="UP001228044"/>
    </source>
</evidence>
<dbReference type="InterPro" id="IPR009003">
    <property type="entry name" value="Peptidase_S1_PA"/>
</dbReference>
<accession>A0ABT8DWH8</accession>
<dbReference type="Gene3D" id="2.40.10.10">
    <property type="entry name" value="Trypsin-like serine proteases"/>
    <property type="match status" value="2"/>
</dbReference>
<dbReference type="PANTHER" id="PTHR36234">
    <property type="entry name" value="LYSYL ENDOPEPTIDASE"/>
    <property type="match status" value="1"/>
</dbReference>
<name>A0ABT8DWH8_9BURK</name>
<keyword evidence="1" id="KW-0645">Protease</keyword>
<dbReference type="GO" id="GO:0006508">
    <property type="term" value="P:proteolysis"/>
    <property type="evidence" value="ECO:0007669"/>
    <property type="project" value="UniProtKB-KW"/>
</dbReference>
<protein>
    <submittedName>
        <fullName evidence="1">Serine protease</fullName>
    </submittedName>
</protein>
<reference evidence="1 2" key="1">
    <citation type="submission" date="2023-06" db="EMBL/GenBank/DDBJ databases">
        <title>Pelomonas sp. PFR6 16S ribosomal RNA gene Genome sequencing and assembly.</title>
        <authorList>
            <person name="Woo H."/>
        </authorList>
    </citation>
    <scope>NUCLEOTIDE SEQUENCE [LARGE SCALE GENOMIC DNA]</scope>
    <source>
        <strain evidence="1 2">PFR6</strain>
    </source>
</reference>
<dbReference type="GO" id="GO:0008233">
    <property type="term" value="F:peptidase activity"/>
    <property type="evidence" value="ECO:0007669"/>
    <property type="project" value="UniProtKB-KW"/>
</dbReference>
<proteinExistence type="predicted"/>
<keyword evidence="2" id="KW-1185">Reference proteome</keyword>
<keyword evidence="1" id="KW-0378">Hydrolase</keyword>
<comment type="caution">
    <text evidence="1">The sequence shown here is derived from an EMBL/GenBank/DDBJ whole genome shotgun (WGS) entry which is preliminary data.</text>
</comment>
<dbReference type="RefSeq" id="WP_290360824.1">
    <property type="nucleotide sequence ID" value="NZ_JAUHHC010000005.1"/>
</dbReference>
<dbReference type="PANTHER" id="PTHR36234:SF5">
    <property type="entry name" value="LYSYL ENDOPEPTIDASE"/>
    <property type="match status" value="1"/>
</dbReference>
<dbReference type="SUPFAM" id="SSF50494">
    <property type="entry name" value="Trypsin-like serine proteases"/>
    <property type="match status" value="1"/>
</dbReference>
<gene>
    <name evidence="1" type="ORF">QWJ38_19710</name>
</gene>